<sequence>MSCGLDDFLINILNCFMPPVAVPECEPPDYPQSGGYGPRQDVYLAGDVIHYYCDTDTYIGGNFYRRCEDTGDWIGNTPVCGKYTVAKCLTVGPWCKQSNTQDNGE</sequence>
<feature type="disulfide bond" evidence="2">
    <location>
        <begin position="53"/>
        <end position="80"/>
    </location>
</feature>
<name>A0A4Y2MLR6_ARAVE</name>
<comment type="caution">
    <text evidence="4">The sequence shown here is derived from an EMBL/GenBank/DDBJ whole genome shotgun (WGS) entry which is preliminary data.</text>
</comment>
<proteinExistence type="predicted"/>
<dbReference type="EMBL" id="BGPR01007534">
    <property type="protein sequence ID" value="GBN27613.1"/>
    <property type="molecule type" value="Genomic_DNA"/>
</dbReference>
<reference evidence="4 5" key="1">
    <citation type="journal article" date="2019" name="Sci. Rep.">
        <title>Orb-weaving spider Araneus ventricosus genome elucidates the spidroin gene catalogue.</title>
        <authorList>
            <person name="Kono N."/>
            <person name="Nakamura H."/>
            <person name="Ohtoshi R."/>
            <person name="Moran D.A.P."/>
            <person name="Shinohara A."/>
            <person name="Yoshida Y."/>
            <person name="Fujiwara M."/>
            <person name="Mori M."/>
            <person name="Tomita M."/>
            <person name="Arakawa K."/>
        </authorList>
    </citation>
    <scope>NUCLEOTIDE SEQUENCE [LARGE SCALE GENOMIC DNA]</scope>
</reference>
<dbReference type="SMART" id="SM00032">
    <property type="entry name" value="CCP"/>
    <property type="match status" value="1"/>
</dbReference>
<dbReference type="OrthoDB" id="6422181at2759"/>
<dbReference type="CDD" id="cd00033">
    <property type="entry name" value="CCP"/>
    <property type="match status" value="1"/>
</dbReference>
<keyword evidence="5" id="KW-1185">Reference proteome</keyword>
<evidence type="ECO:0000313" key="4">
    <source>
        <dbReference type="EMBL" id="GBN27613.1"/>
    </source>
</evidence>
<gene>
    <name evidence="4" type="ORF">AVEN_151138_1</name>
</gene>
<dbReference type="PROSITE" id="PS50923">
    <property type="entry name" value="SUSHI"/>
    <property type="match status" value="1"/>
</dbReference>
<keyword evidence="1 2" id="KW-1015">Disulfide bond</keyword>
<evidence type="ECO:0000313" key="5">
    <source>
        <dbReference type="Proteomes" id="UP000499080"/>
    </source>
</evidence>
<comment type="caution">
    <text evidence="2">Lacks conserved residue(s) required for the propagation of feature annotation.</text>
</comment>
<dbReference type="Pfam" id="PF00084">
    <property type="entry name" value="Sushi"/>
    <property type="match status" value="1"/>
</dbReference>
<accession>A0A4Y2MLR6</accession>
<feature type="domain" description="Sushi" evidence="3">
    <location>
        <begin position="23"/>
        <end position="82"/>
    </location>
</feature>
<evidence type="ECO:0000256" key="1">
    <source>
        <dbReference type="ARBA" id="ARBA00023157"/>
    </source>
</evidence>
<protein>
    <recommendedName>
        <fullName evidence="3">Sushi domain-containing protein</fullName>
    </recommendedName>
</protein>
<evidence type="ECO:0000259" key="3">
    <source>
        <dbReference type="PROSITE" id="PS50923"/>
    </source>
</evidence>
<evidence type="ECO:0000256" key="2">
    <source>
        <dbReference type="PROSITE-ProRule" id="PRU00302"/>
    </source>
</evidence>
<dbReference type="AlphaFoldDB" id="A0A4Y2MLR6"/>
<dbReference type="SUPFAM" id="SSF57535">
    <property type="entry name" value="Complement control module/SCR domain"/>
    <property type="match status" value="1"/>
</dbReference>
<dbReference type="Proteomes" id="UP000499080">
    <property type="component" value="Unassembled WGS sequence"/>
</dbReference>
<dbReference type="InterPro" id="IPR035976">
    <property type="entry name" value="Sushi/SCR/CCP_sf"/>
</dbReference>
<dbReference type="InterPro" id="IPR000436">
    <property type="entry name" value="Sushi_SCR_CCP_dom"/>
</dbReference>
<keyword evidence="2" id="KW-0768">Sushi</keyword>
<organism evidence="4 5">
    <name type="scientific">Araneus ventricosus</name>
    <name type="common">Orbweaver spider</name>
    <name type="synonym">Epeira ventricosa</name>
    <dbReference type="NCBI Taxonomy" id="182803"/>
    <lineage>
        <taxon>Eukaryota</taxon>
        <taxon>Metazoa</taxon>
        <taxon>Ecdysozoa</taxon>
        <taxon>Arthropoda</taxon>
        <taxon>Chelicerata</taxon>
        <taxon>Arachnida</taxon>
        <taxon>Araneae</taxon>
        <taxon>Araneomorphae</taxon>
        <taxon>Entelegynae</taxon>
        <taxon>Araneoidea</taxon>
        <taxon>Araneidae</taxon>
        <taxon>Araneus</taxon>
    </lineage>
</organism>
<dbReference type="Gene3D" id="2.10.70.10">
    <property type="entry name" value="Complement Module, domain 1"/>
    <property type="match status" value="1"/>
</dbReference>